<dbReference type="InterPro" id="IPR011991">
    <property type="entry name" value="ArsR-like_HTH"/>
</dbReference>
<dbReference type="Pfam" id="PF00583">
    <property type="entry name" value="Acetyltransf_1"/>
    <property type="match status" value="1"/>
</dbReference>
<dbReference type="Proteomes" id="UP001254848">
    <property type="component" value="Unassembled WGS sequence"/>
</dbReference>
<dbReference type="SUPFAM" id="SSF55729">
    <property type="entry name" value="Acyl-CoA N-acyltransferases (Nat)"/>
    <property type="match status" value="1"/>
</dbReference>
<keyword evidence="1" id="KW-0808">Transferase</keyword>
<evidence type="ECO:0000313" key="5">
    <source>
        <dbReference type="Proteomes" id="UP001254848"/>
    </source>
</evidence>
<dbReference type="InterPro" id="IPR036388">
    <property type="entry name" value="WH-like_DNA-bd_sf"/>
</dbReference>
<dbReference type="EMBL" id="JAUOZS010000001">
    <property type="protein sequence ID" value="MDT8902479.1"/>
    <property type="molecule type" value="Genomic_DNA"/>
</dbReference>
<dbReference type="SUPFAM" id="SSF46785">
    <property type="entry name" value="Winged helix' DNA-binding domain"/>
    <property type="match status" value="1"/>
</dbReference>
<comment type="caution">
    <text evidence="4">The sequence shown here is derived from an EMBL/GenBank/DDBJ whole genome shotgun (WGS) entry which is preliminary data.</text>
</comment>
<feature type="domain" description="HTH marR-type" evidence="2">
    <location>
        <begin position="1"/>
        <end position="140"/>
    </location>
</feature>
<dbReference type="CDD" id="cd04301">
    <property type="entry name" value="NAT_SF"/>
    <property type="match status" value="1"/>
</dbReference>
<dbReference type="PROSITE" id="PS51186">
    <property type="entry name" value="GNAT"/>
    <property type="match status" value="1"/>
</dbReference>
<dbReference type="RefSeq" id="WP_413780959.1">
    <property type="nucleotide sequence ID" value="NZ_JAUOZS010000001.1"/>
</dbReference>
<dbReference type="Gene3D" id="3.40.630.30">
    <property type="match status" value="1"/>
</dbReference>
<evidence type="ECO:0000259" key="2">
    <source>
        <dbReference type="PROSITE" id="PS50995"/>
    </source>
</evidence>
<proteinExistence type="predicted"/>
<dbReference type="Pfam" id="PF12802">
    <property type="entry name" value="MarR_2"/>
    <property type="match status" value="1"/>
</dbReference>
<dbReference type="Gene3D" id="1.10.10.10">
    <property type="entry name" value="Winged helix-like DNA-binding domain superfamily/Winged helix DNA-binding domain"/>
    <property type="match status" value="1"/>
</dbReference>
<evidence type="ECO:0000256" key="1">
    <source>
        <dbReference type="ARBA" id="ARBA00022679"/>
    </source>
</evidence>
<dbReference type="CDD" id="cd00090">
    <property type="entry name" value="HTH_ARSR"/>
    <property type="match status" value="1"/>
</dbReference>
<dbReference type="PROSITE" id="PS50995">
    <property type="entry name" value="HTH_MARR_2"/>
    <property type="match status" value="1"/>
</dbReference>
<dbReference type="InterPro" id="IPR016181">
    <property type="entry name" value="Acyl_CoA_acyltransferase"/>
</dbReference>
<dbReference type="InterPro" id="IPR000835">
    <property type="entry name" value="HTH_MarR-typ"/>
</dbReference>
<evidence type="ECO:0000259" key="3">
    <source>
        <dbReference type="PROSITE" id="PS51186"/>
    </source>
</evidence>
<dbReference type="PANTHER" id="PTHR13947:SF37">
    <property type="entry name" value="LD18367P"/>
    <property type="match status" value="1"/>
</dbReference>
<dbReference type="InterPro" id="IPR036390">
    <property type="entry name" value="WH_DNA-bd_sf"/>
</dbReference>
<dbReference type="InterPro" id="IPR000182">
    <property type="entry name" value="GNAT_dom"/>
</dbReference>
<organism evidence="4 5">
    <name type="scientific">Anaeroselena agilis</name>
    <dbReference type="NCBI Taxonomy" id="3063788"/>
    <lineage>
        <taxon>Bacteria</taxon>
        <taxon>Bacillati</taxon>
        <taxon>Bacillota</taxon>
        <taxon>Negativicutes</taxon>
        <taxon>Acetonemataceae</taxon>
        <taxon>Anaeroselena</taxon>
    </lineage>
</organism>
<feature type="domain" description="N-acetyltransferase" evidence="3">
    <location>
        <begin position="152"/>
        <end position="307"/>
    </location>
</feature>
<keyword evidence="5" id="KW-1185">Reference proteome</keyword>
<dbReference type="SMART" id="SM00347">
    <property type="entry name" value="HTH_MARR"/>
    <property type="match status" value="1"/>
</dbReference>
<protein>
    <submittedName>
        <fullName evidence="4">Helix-turn-helix domain-containing GNAT family N-acetyltransferase</fullName>
    </submittedName>
</protein>
<accession>A0ABU3P0A8</accession>
<dbReference type="PANTHER" id="PTHR13947">
    <property type="entry name" value="GNAT FAMILY N-ACETYLTRANSFERASE"/>
    <property type="match status" value="1"/>
</dbReference>
<reference evidence="4 5" key="1">
    <citation type="submission" date="2023-07" db="EMBL/GenBank/DDBJ databases">
        <title>The novel representative of Negativicutes class, Anaeroselena agilis gen. nov. sp. nov.</title>
        <authorList>
            <person name="Prokofeva M.I."/>
            <person name="Elcheninov A.G."/>
            <person name="Klyukina A."/>
            <person name="Kublanov I.V."/>
            <person name="Frolov E.N."/>
            <person name="Podosokorskaya O.A."/>
        </authorList>
    </citation>
    <scope>NUCLEOTIDE SEQUENCE [LARGE SCALE GENOMIC DNA]</scope>
    <source>
        <strain evidence="4 5">4137-cl</strain>
    </source>
</reference>
<evidence type="ECO:0000313" key="4">
    <source>
        <dbReference type="EMBL" id="MDT8902479.1"/>
    </source>
</evidence>
<sequence length="308" mass="34490">MQDATLQRAARIREFNRFYTNIIGLVNKTILDSPYSLAEARVLLELLMAGRYTATDLTRLLDIDPGYLSRILRRFRREKLLTTVRSPDDGRVQLLSLTDKGKSVMTAISDASTRQIVAVLNGLSVAEQQQLVAHMEAVRAILSRQPQPSGPVVIRTYRAGDAGYIAYRHGILYEQEYGLDKVFESYVIAGMAKFFAGGSDGEIWVAEAAGQVVGAIAIVAAGPGTGQLRWFLVEPAFRGSGLGRRLMNVAIDYCRQRAFAHVFLWTFRGLDAACHLYESFGFRLTEETENTTWRDKLTEQRWDLTLGE</sequence>
<name>A0ABU3P0A8_9FIRM</name>
<gene>
    <name evidence="4" type="ORF">Q4T40_14610</name>
</gene>
<dbReference type="InterPro" id="IPR050769">
    <property type="entry name" value="NAT_camello-type"/>
</dbReference>